<dbReference type="Pfam" id="PF03321">
    <property type="entry name" value="GH3"/>
    <property type="match status" value="1"/>
</dbReference>
<dbReference type="Pfam" id="PF23571">
    <property type="entry name" value="GH3_M"/>
    <property type="match status" value="1"/>
</dbReference>
<evidence type="ECO:0000259" key="1">
    <source>
        <dbReference type="Pfam" id="PF23571"/>
    </source>
</evidence>
<sequence>MSPSESQVLQPIHVLSPDLVSVLKNRVEATLLALIKKNKHTRYFSESPIFASFHGAIRNLGRGDYGGISDDILLETYRTTIPLTTYSSYEPFVAKFLVETCQEDDVRDMFSPGLPHHIATTSSTSNPKPKFFCKYQHDQGSPYAYGEGRTTFWTFSLHYRQLVKIQNRNGDIIKTIPAGLESSGAARMRHGLTVENDQLNIKLAGKWATSPPAVGFIRDHRTFLLTHTLFALADSKVETISIPFTTSAVDMIRYMEEEWEFLINSIETGELPAWDEIKGVREHLQPHFPPRPERAAQLRAVGKATDQPGWLLKIWPMLKTTISISSGVFSVGVPKLRFYLGPDVQLRSLGFACSEVYIASVYDPSDLNLFKATSQDIIEYLDVVKEENTSSIVPPWLVEVGKHYEIVATTRDGMWRYRPGDVVEIAGFDPTDGSPIIRYLERRNVITWMAGGVLTEKHIATAILAVQDTLAPIVEFTAIIDSCSGIPTLGYLVEVHGELHPEAAKAPTKLRNELCRLNEEFDPQRMQIPTIRVLEPGTFGEYRHWRIGVTNSGSGQTKVPVLISDNTAREWMLARVRRELGVDSNGRALQG</sequence>
<proteinExistence type="predicted"/>
<protein>
    <recommendedName>
        <fullName evidence="1">GH3 middle domain-containing protein</fullName>
    </recommendedName>
</protein>
<dbReference type="PANTHER" id="PTHR31901:SF9">
    <property type="entry name" value="GH3 DOMAIN-CONTAINING PROTEIN"/>
    <property type="match status" value="1"/>
</dbReference>
<dbReference type="Proteomes" id="UP000054217">
    <property type="component" value="Unassembled WGS sequence"/>
</dbReference>
<feature type="domain" description="GH3 middle" evidence="1">
    <location>
        <begin position="378"/>
        <end position="440"/>
    </location>
</feature>
<dbReference type="GO" id="GO:0005737">
    <property type="term" value="C:cytoplasm"/>
    <property type="evidence" value="ECO:0007669"/>
    <property type="project" value="TreeGrafter"/>
</dbReference>
<evidence type="ECO:0000313" key="3">
    <source>
        <dbReference type="Proteomes" id="UP000054217"/>
    </source>
</evidence>
<keyword evidence="3" id="KW-1185">Reference proteome</keyword>
<dbReference type="InterPro" id="IPR055377">
    <property type="entry name" value="GH3_M"/>
</dbReference>
<evidence type="ECO:0000313" key="2">
    <source>
        <dbReference type="EMBL" id="KIO10495.1"/>
    </source>
</evidence>
<reference evidence="3" key="2">
    <citation type="submission" date="2015-01" db="EMBL/GenBank/DDBJ databases">
        <title>Evolutionary Origins and Diversification of the Mycorrhizal Mutualists.</title>
        <authorList>
            <consortium name="DOE Joint Genome Institute"/>
            <consortium name="Mycorrhizal Genomics Consortium"/>
            <person name="Kohler A."/>
            <person name="Kuo A."/>
            <person name="Nagy L.G."/>
            <person name="Floudas D."/>
            <person name="Copeland A."/>
            <person name="Barry K.W."/>
            <person name="Cichocki N."/>
            <person name="Veneault-Fourrey C."/>
            <person name="LaButti K."/>
            <person name="Lindquist E.A."/>
            <person name="Lipzen A."/>
            <person name="Lundell T."/>
            <person name="Morin E."/>
            <person name="Murat C."/>
            <person name="Riley R."/>
            <person name="Ohm R."/>
            <person name="Sun H."/>
            <person name="Tunlid A."/>
            <person name="Henrissat B."/>
            <person name="Grigoriev I.V."/>
            <person name="Hibbett D.S."/>
            <person name="Martin F."/>
        </authorList>
    </citation>
    <scope>NUCLEOTIDE SEQUENCE [LARGE SCALE GENOMIC DNA]</scope>
    <source>
        <strain evidence="3">Marx 270</strain>
    </source>
</reference>
<dbReference type="GO" id="GO:0016881">
    <property type="term" value="F:acid-amino acid ligase activity"/>
    <property type="evidence" value="ECO:0007669"/>
    <property type="project" value="TreeGrafter"/>
</dbReference>
<dbReference type="InterPro" id="IPR004993">
    <property type="entry name" value="GH3"/>
</dbReference>
<gene>
    <name evidence="2" type="ORF">M404DRAFT_995688</name>
</gene>
<dbReference type="PANTHER" id="PTHR31901">
    <property type="entry name" value="GH3 DOMAIN-CONTAINING PROTEIN"/>
    <property type="match status" value="1"/>
</dbReference>
<dbReference type="InParanoid" id="A0A0C3PA73"/>
<dbReference type="OrthoDB" id="10004661at2759"/>
<reference evidence="2 3" key="1">
    <citation type="submission" date="2014-04" db="EMBL/GenBank/DDBJ databases">
        <authorList>
            <consortium name="DOE Joint Genome Institute"/>
            <person name="Kuo A."/>
            <person name="Kohler A."/>
            <person name="Costa M.D."/>
            <person name="Nagy L.G."/>
            <person name="Floudas D."/>
            <person name="Copeland A."/>
            <person name="Barry K.W."/>
            <person name="Cichocki N."/>
            <person name="Veneault-Fourrey C."/>
            <person name="LaButti K."/>
            <person name="Lindquist E.A."/>
            <person name="Lipzen A."/>
            <person name="Lundell T."/>
            <person name="Morin E."/>
            <person name="Murat C."/>
            <person name="Sun H."/>
            <person name="Tunlid A."/>
            <person name="Henrissat B."/>
            <person name="Grigoriev I.V."/>
            <person name="Hibbett D.S."/>
            <person name="Martin F."/>
            <person name="Nordberg H.P."/>
            <person name="Cantor M.N."/>
            <person name="Hua S.X."/>
        </authorList>
    </citation>
    <scope>NUCLEOTIDE SEQUENCE [LARGE SCALE GENOMIC DNA]</scope>
    <source>
        <strain evidence="2 3">Marx 270</strain>
    </source>
</reference>
<dbReference type="HOGENOM" id="CLU_032936_0_0_1"/>
<organism evidence="2 3">
    <name type="scientific">Pisolithus tinctorius Marx 270</name>
    <dbReference type="NCBI Taxonomy" id="870435"/>
    <lineage>
        <taxon>Eukaryota</taxon>
        <taxon>Fungi</taxon>
        <taxon>Dikarya</taxon>
        <taxon>Basidiomycota</taxon>
        <taxon>Agaricomycotina</taxon>
        <taxon>Agaricomycetes</taxon>
        <taxon>Agaricomycetidae</taxon>
        <taxon>Boletales</taxon>
        <taxon>Sclerodermatineae</taxon>
        <taxon>Pisolithaceae</taxon>
        <taxon>Pisolithus</taxon>
    </lineage>
</organism>
<accession>A0A0C3PA73</accession>
<dbReference type="EMBL" id="KN831952">
    <property type="protein sequence ID" value="KIO10495.1"/>
    <property type="molecule type" value="Genomic_DNA"/>
</dbReference>
<name>A0A0C3PA73_PISTI</name>
<dbReference type="AlphaFoldDB" id="A0A0C3PA73"/>